<evidence type="ECO:0000313" key="2">
    <source>
        <dbReference type="EMBL" id="EAS65561.1"/>
    </source>
</evidence>
<dbReference type="InterPro" id="IPR003362">
    <property type="entry name" value="Bact_transf"/>
</dbReference>
<organism evidence="2 3">
    <name type="scientific">Photobacterium angustum (strain S14 / CCUG 15956)</name>
    <name type="common">Vibrio sp. (strain S14 / CCUG 15956)</name>
    <dbReference type="NCBI Taxonomy" id="314292"/>
    <lineage>
        <taxon>Bacteria</taxon>
        <taxon>Pseudomonadati</taxon>
        <taxon>Pseudomonadota</taxon>
        <taxon>Gammaproteobacteria</taxon>
        <taxon>Vibrionales</taxon>
        <taxon>Vibrionaceae</taxon>
        <taxon>Photobacterium</taxon>
    </lineage>
</organism>
<proteinExistence type="predicted"/>
<dbReference type="eggNOG" id="COG2148">
    <property type="taxonomic scope" value="Bacteria"/>
</dbReference>
<dbReference type="Pfam" id="PF02397">
    <property type="entry name" value="Bac_transf"/>
    <property type="match status" value="1"/>
</dbReference>
<dbReference type="AlphaFoldDB" id="Q1ZWZ9"/>
<dbReference type="GO" id="GO:0016740">
    <property type="term" value="F:transferase activity"/>
    <property type="evidence" value="ECO:0007669"/>
    <property type="project" value="UniProtKB-KW"/>
</dbReference>
<reference evidence="2 3" key="1">
    <citation type="journal article" date="2009" name="Proc. Natl. Acad. Sci. U.S.A.">
        <title>The genomic basis of trophic strategy in marine bacteria.</title>
        <authorList>
            <person name="Lauro F.M."/>
            <person name="McDougald D."/>
            <person name="Thomas T."/>
            <person name="Williams T.J."/>
            <person name="Egan S."/>
            <person name="Rice S."/>
            <person name="DeMaere M.Z."/>
            <person name="Ting L."/>
            <person name="Ertan H."/>
            <person name="Johnson J."/>
            <person name="Ferriera S."/>
            <person name="Lapidus A."/>
            <person name="Anderson I."/>
            <person name="Kyrpides N."/>
            <person name="Munk A.C."/>
            <person name="Detter C."/>
            <person name="Han C.S."/>
            <person name="Brown M.V."/>
            <person name="Robb F.T."/>
            <person name="Kjelleberg S."/>
            <person name="Cavicchioli R."/>
        </authorList>
    </citation>
    <scope>NUCLEOTIDE SEQUENCE [LARGE SCALE GENOMIC DNA]</scope>
    <source>
        <strain evidence="2 3">S14</strain>
    </source>
</reference>
<dbReference type="HOGENOM" id="CLU_3331340_0_0_6"/>
<name>Q1ZWZ9_PHOAS</name>
<sequence>MEKRIQYDIRYMQNWSLGLDLKIIFLTIFKGFVSETAY</sequence>
<evidence type="ECO:0000313" key="3">
    <source>
        <dbReference type="Proteomes" id="UP000001603"/>
    </source>
</evidence>
<evidence type="ECO:0000259" key="1">
    <source>
        <dbReference type="Pfam" id="PF02397"/>
    </source>
</evidence>
<keyword evidence="2" id="KW-0808">Transferase</keyword>
<protein>
    <submittedName>
        <fullName evidence="2">Putative capsular polysaccharide biosynthesis glycosyltransferase</fullName>
    </submittedName>
</protein>
<gene>
    <name evidence="2" type="ORF">VAS14_09629</name>
</gene>
<feature type="domain" description="Bacterial sugar transferase" evidence="1">
    <location>
        <begin position="1"/>
        <end position="31"/>
    </location>
</feature>
<accession>Q1ZWZ9</accession>
<comment type="caution">
    <text evidence="2">The sequence shown here is derived from an EMBL/GenBank/DDBJ whole genome shotgun (WGS) entry which is preliminary data.</text>
</comment>
<dbReference type="EMBL" id="AAOJ01000001">
    <property type="protein sequence ID" value="EAS65561.1"/>
    <property type="molecule type" value="Genomic_DNA"/>
</dbReference>
<dbReference type="Proteomes" id="UP000001603">
    <property type="component" value="Unassembled WGS sequence"/>
</dbReference>